<feature type="domain" description="Methionyl/Valyl/Leucyl/Isoleucyl-tRNA synthetase anticodon-binding" evidence="11">
    <location>
        <begin position="592"/>
        <end position="722"/>
    </location>
</feature>
<dbReference type="OrthoDB" id="9810365at2"/>
<dbReference type="NCBIfam" id="NF004349">
    <property type="entry name" value="PRK05729.1"/>
    <property type="match status" value="1"/>
</dbReference>
<comment type="catalytic activity">
    <reaction evidence="8 9">
        <text>tRNA(Val) + L-valine + ATP = L-valyl-tRNA(Val) + AMP + diphosphate</text>
        <dbReference type="Rhea" id="RHEA:10704"/>
        <dbReference type="Rhea" id="RHEA-COMP:9672"/>
        <dbReference type="Rhea" id="RHEA-COMP:9708"/>
        <dbReference type="ChEBI" id="CHEBI:30616"/>
        <dbReference type="ChEBI" id="CHEBI:33019"/>
        <dbReference type="ChEBI" id="CHEBI:57762"/>
        <dbReference type="ChEBI" id="CHEBI:78442"/>
        <dbReference type="ChEBI" id="CHEBI:78537"/>
        <dbReference type="ChEBI" id="CHEBI:456215"/>
        <dbReference type="EC" id="6.1.1.9"/>
    </reaction>
</comment>
<evidence type="ECO:0000256" key="5">
    <source>
        <dbReference type="ARBA" id="ARBA00022917"/>
    </source>
</evidence>
<evidence type="ECO:0000259" key="10">
    <source>
        <dbReference type="Pfam" id="PF00133"/>
    </source>
</evidence>
<comment type="function">
    <text evidence="9">Catalyzes the attachment of valine to tRNA(Val). As ValRS can inadvertently accommodate and process structurally similar amino acids such as threonine, to avoid such errors, it has a 'posttransfer' editing activity that hydrolyzes mischarged Thr-tRNA(Val) in a tRNA-dependent manner.</text>
</comment>
<dbReference type="FunFam" id="3.40.50.620:FF:000020">
    <property type="entry name" value="Valine--tRNA ligase, mitochondrial"/>
    <property type="match status" value="1"/>
</dbReference>
<evidence type="ECO:0000313" key="12">
    <source>
        <dbReference type="EMBL" id="AZZ65791.1"/>
    </source>
</evidence>
<dbReference type="PANTHER" id="PTHR11946:SF93">
    <property type="entry name" value="VALINE--TRNA LIGASE, CHLOROPLASTIC_MITOCHONDRIAL 2"/>
    <property type="match status" value="1"/>
</dbReference>
<dbReference type="CDD" id="cd07962">
    <property type="entry name" value="Anticodon_Ia_Val"/>
    <property type="match status" value="1"/>
</dbReference>
<dbReference type="InterPro" id="IPR009080">
    <property type="entry name" value="tRNAsynth_Ia_anticodon-bd"/>
</dbReference>
<dbReference type="InterPro" id="IPR014729">
    <property type="entry name" value="Rossmann-like_a/b/a_fold"/>
</dbReference>
<dbReference type="CDD" id="cd00817">
    <property type="entry name" value="ValRS_core"/>
    <property type="match status" value="1"/>
</dbReference>
<name>A0A3Q9V9S8_9BACT</name>
<comment type="subunit">
    <text evidence="9">Monomer.</text>
</comment>
<evidence type="ECO:0000256" key="7">
    <source>
        <dbReference type="ARBA" id="ARBA00023146"/>
    </source>
</evidence>
<dbReference type="GO" id="GO:0004832">
    <property type="term" value="F:valine-tRNA ligase activity"/>
    <property type="evidence" value="ECO:0007669"/>
    <property type="project" value="UniProtKB-UniRule"/>
</dbReference>
<keyword evidence="1 9" id="KW-0963">Cytoplasm</keyword>
<keyword evidence="7 9" id="KW-0030">Aminoacyl-tRNA synthetase</keyword>
<dbReference type="InterPro" id="IPR010978">
    <property type="entry name" value="tRNA-bd_arm"/>
</dbReference>
<dbReference type="InterPro" id="IPR009008">
    <property type="entry name" value="Val/Leu/Ile-tRNA-synth_edit"/>
</dbReference>
<dbReference type="SUPFAM" id="SSF47323">
    <property type="entry name" value="Anticodon-binding domain of a subclass of class I aminoacyl-tRNA synthetases"/>
    <property type="match status" value="1"/>
</dbReference>
<dbReference type="GO" id="GO:0005829">
    <property type="term" value="C:cytosol"/>
    <property type="evidence" value="ECO:0007669"/>
    <property type="project" value="TreeGrafter"/>
</dbReference>
<dbReference type="SUPFAM" id="SSF50677">
    <property type="entry name" value="ValRS/IleRS/LeuRS editing domain"/>
    <property type="match status" value="1"/>
</dbReference>
<dbReference type="Pfam" id="PF00133">
    <property type="entry name" value="tRNA-synt_1"/>
    <property type="match status" value="2"/>
</dbReference>
<evidence type="ECO:0000256" key="6">
    <source>
        <dbReference type="ARBA" id="ARBA00023054"/>
    </source>
</evidence>
<dbReference type="Gene3D" id="3.40.50.620">
    <property type="entry name" value="HUPs"/>
    <property type="match status" value="2"/>
</dbReference>
<feature type="short sequence motif" description="'KMSKS' region" evidence="9">
    <location>
        <begin position="511"/>
        <end position="515"/>
    </location>
</feature>
<dbReference type="SUPFAM" id="SSF52374">
    <property type="entry name" value="Nucleotidylyl transferase"/>
    <property type="match status" value="1"/>
</dbReference>
<dbReference type="SUPFAM" id="SSF46589">
    <property type="entry name" value="tRNA-binding arm"/>
    <property type="match status" value="1"/>
</dbReference>
<keyword evidence="6 9" id="KW-0175">Coiled coil</keyword>
<protein>
    <recommendedName>
        <fullName evidence="9">Valine--tRNA ligase</fullName>
        <ecNumber evidence="9">6.1.1.9</ecNumber>
    </recommendedName>
    <alternativeName>
        <fullName evidence="9">Valyl-tRNA synthetase</fullName>
        <shortName evidence="9">ValRS</shortName>
    </alternativeName>
</protein>
<feature type="short sequence motif" description="'HIGH' region" evidence="9">
    <location>
        <begin position="41"/>
        <end position="51"/>
    </location>
</feature>
<dbReference type="HAMAP" id="MF_02004">
    <property type="entry name" value="Val_tRNA_synth_type1"/>
    <property type="match status" value="1"/>
</dbReference>
<dbReference type="NCBIfam" id="TIGR00422">
    <property type="entry name" value="valS"/>
    <property type="match status" value="1"/>
</dbReference>
<dbReference type="PANTHER" id="PTHR11946">
    <property type="entry name" value="VALYL-TRNA SYNTHETASES"/>
    <property type="match status" value="1"/>
</dbReference>
<dbReference type="GO" id="GO:0006438">
    <property type="term" value="P:valyl-tRNA aminoacylation"/>
    <property type="evidence" value="ECO:0007669"/>
    <property type="project" value="UniProtKB-UniRule"/>
</dbReference>
<evidence type="ECO:0000259" key="11">
    <source>
        <dbReference type="Pfam" id="PF08264"/>
    </source>
</evidence>
<evidence type="ECO:0000256" key="4">
    <source>
        <dbReference type="ARBA" id="ARBA00022840"/>
    </source>
</evidence>
<evidence type="ECO:0000256" key="2">
    <source>
        <dbReference type="ARBA" id="ARBA00022598"/>
    </source>
</evidence>
<evidence type="ECO:0000256" key="3">
    <source>
        <dbReference type="ARBA" id="ARBA00022741"/>
    </source>
</evidence>
<gene>
    <name evidence="9" type="primary">valS</name>
    <name evidence="12" type="ORF">DMC14_000570</name>
</gene>
<dbReference type="InterPro" id="IPR033705">
    <property type="entry name" value="Anticodon_Ia_Val"/>
</dbReference>
<dbReference type="InterPro" id="IPR037118">
    <property type="entry name" value="Val-tRNA_synth_C_sf"/>
</dbReference>
<evidence type="ECO:0000256" key="8">
    <source>
        <dbReference type="ARBA" id="ARBA00047552"/>
    </source>
</evidence>
<dbReference type="GO" id="GO:0005524">
    <property type="term" value="F:ATP binding"/>
    <property type="evidence" value="ECO:0007669"/>
    <property type="project" value="UniProtKB-UniRule"/>
</dbReference>
<proteinExistence type="inferred from homology"/>
<comment type="domain">
    <text evidence="9">The C-terminal coiled-coil domain is crucial for aminoacylation activity.</text>
</comment>
<dbReference type="EC" id="6.1.1.9" evidence="9"/>
<evidence type="ECO:0000313" key="13">
    <source>
        <dbReference type="Proteomes" id="UP000256585"/>
    </source>
</evidence>
<keyword evidence="2 9" id="KW-0436">Ligase</keyword>
<organism evidence="12 13">
    <name type="scientific">Metamycoplasma phocicerebrale</name>
    <dbReference type="NCBI Taxonomy" id="142649"/>
    <lineage>
        <taxon>Bacteria</taxon>
        <taxon>Bacillati</taxon>
        <taxon>Mycoplasmatota</taxon>
        <taxon>Mycoplasmoidales</taxon>
        <taxon>Metamycoplasmataceae</taxon>
        <taxon>Metamycoplasma</taxon>
    </lineage>
</organism>
<dbReference type="InterPro" id="IPR002300">
    <property type="entry name" value="aa-tRNA-synth_Ia"/>
</dbReference>
<dbReference type="Gene3D" id="1.10.287.380">
    <property type="entry name" value="Valyl-tRNA synthetase, C-terminal domain"/>
    <property type="match status" value="1"/>
</dbReference>
<feature type="domain" description="Aminoacyl-tRNA synthetase class Ia" evidence="10">
    <location>
        <begin position="429"/>
        <end position="550"/>
    </location>
</feature>
<feature type="coiled-coil region" evidence="9">
    <location>
        <begin position="761"/>
        <end position="830"/>
    </location>
</feature>
<dbReference type="AlphaFoldDB" id="A0A3Q9V9S8"/>
<feature type="binding site" evidence="9">
    <location>
        <position position="514"/>
    </location>
    <ligand>
        <name>ATP</name>
        <dbReference type="ChEBI" id="CHEBI:30616"/>
    </ligand>
</feature>
<keyword evidence="3 9" id="KW-0547">Nucleotide-binding</keyword>
<dbReference type="PRINTS" id="PR00986">
    <property type="entry name" value="TRNASYNTHVAL"/>
</dbReference>
<comment type="subcellular location">
    <subcellularLocation>
        <location evidence="9">Cytoplasm</location>
    </subcellularLocation>
</comment>
<comment type="similarity">
    <text evidence="9">Belongs to the class-I aminoacyl-tRNA synthetase family. ValS type 1 subfamily.</text>
</comment>
<evidence type="ECO:0000256" key="1">
    <source>
        <dbReference type="ARBA" id="ARBA00022490"/>
    </source>
</evidence>
<reference evidence="12" key="1">
    <citation type="submission" date="2019-03" db="EMBL/GenBank/DDBJ databases">
        <title>Draft Sequence and Annotation of the Mycoplasma phocicerebrale Strain 1049T Genome.</title>
        <authorList>
            <person name="Frasca S.Jr."/>
            <person name="Kutish G.F."/>
            <person name="Castellanos Gell J."/>
            <person name="Michaels D.L."/>
            <person name="Brown D.R."/>
        </authorList>
    </citation>
    <scope>NUCLEOTIDE SEQUENCE</scope>
    <source>
        <strain evidence="12">1049</strain>
    </source>
</reference>
<sequence length="836" mass="98199">MDKSFDHNIVEKNRNQKWIDMKAFSTHDLVKPPFTIILPPPNVTGKLHIGHALDNYIPDTIIRYKKMKGYDVMWVAGKDHAGIATQAVVEKKLASEGINKYKLGRDKFIQEIWKWKEEYSNNINKQWGKLGLALDYTSERFTLDEGANEAVMKVFIDLYNEGLIYRDTKPISWDVNLKTALSNIEVISTEIKQKMYYVKYPIKDTEQYLIVATTRPETMFSDVALALNPQDERFQILKSAKIIHPLTQNELPIISSESIDPNFGTGIMKVSAHAIDDIEIIKENNLEIRECIDDEGKMNANAGALRGTDRFEARELIAYTLESKGYISKIENIVSNVGYSERSKTPVEVLVKKQWFVKMKTFSEDLLKNLQSANGVKIKPIRFEESLKKWMENVYDWTISRQIWWGHRIPAWYKDNKVLVQIENPGPGWKQDPDVLDTWFSSALAPFAFLGWPKNDTKLKRYFPTNLLVTGYDIIFFWVSRMYFQSLHFMNEKPFDEVLLHGIVRDSQGRKMSKSLGNGIDPISFIDEHGSDVLRMSLVFNCTPGQDINFNNEKIQASRLFINKFWNIARLISNIPVNLSEKLDINSLDQYDLWILNEFNYMNKNIYEAMKNYEFTVVYKYIQDFVINKFSSWYLEFLKFKNNNLFIHYLFREILITLHPYMPFLTDYLFETIYNEELLETDLNNYILSEDYDSKEINNLIELITILRKYREDKQISKAQTLGYSIEEEALSKSQDIIVQKLSNFVWKENKDFSIQSSFGKIYIEQRLEDKENEIIELQKLIKTTKAEIEFNEKFINNPKFIEKASPEKVKEKRDKLDLHKKNLEIYQKQLDEKQK</sequence>
<evidence type="ECO:0000256" key="9">
    <source>
        <dbReference type="HAMAP-Rule" id="MF_02004"/>
    </source>
</evidence>
<dbReference type="KEGG" id="mphc:DMC14_000570"/>
<comment type="domain">
    <text evidence="9">ValRS has two distinct active sites: one for aminoacylation and one for editing. The misactivated threonine is translocated from the active site to the editing site.</text>
</comment>
<dbReference type="InterPro" id="IPR001412">
    <property type="entry name" value="aa-tRNA-synth_I_CS"/>
</dbReference>
<dbReference type="PROSITE" id="PS00178">
    <property type="entry name" value="AA_TRNA_LIGASE_I"/>
    <property type="match status" value="1"/>
</dbReference>
<dbReference type="Pfam" id="PF08264">
    <property type="entry name" value="Anticodon_1"/>
    <property type="match status" value="1"/>
</dbReference>
<dbReference type="InterPro" id="IPR013155">
    <property type="entry name" value="M/V/L/I-tRNA-synth_anticd-bd"/>
</dbReference>
<keyword evidence="4 9" id="KW-0067">ATP-binding</keyword>
<dbReference type="Proteomes" id="UP000256585">
    <property type="component" value="Chromosome"/>
</dbReference>
<dbReference type="EMBL" id="CP033058">
    <property type="protein sequence ID" value="AZZ65791.1"/>
    <property type="molecule type" value="Genomic_DNA"/>
</dbReference>
<keyword evidence="13" id="KW-1185">Reference proteome</keyword>
<dbReference type="Gene3D" id="1.10.730.10">
    <property type="entry name" value="Isoleucyl-tRNA Synthetase, Domain 1"/>
    <property type="match status" value="1"/>
</dbReference>
<accession>A0A3Q9V9S8</accession>
<feature type="domain" description="Aminoacyl-tRNA synthetase class Ia" evidence="10">
    <location>
        <begin position="15"/>
        <end position="418"/>
    </location>
</feature>
<dbReference type="GO" id="GO:0002161">
    <property type="term" value="F:aminoacyl-tRNA deacylase activity"/>
    <property type="evidence" value="ECO:0007669"/>
    <property type="project" value="InterPro"/>
</dbReference>
<dbReference type="InterPro" id="IPR002303">
    <property type="entry name" value="Valyl-tRNA_ligase"/>
</dbReference>
<keyword evidence="5 9" id="KW-0648">Protein biosynthesis</keyword>